<proteinExistence type="inferred from homology"/>
<dbReference type="InterPro" id="IPR017853">
    <property type="entry name" value="GH"/>
</dbReference>
<dbReference type="PANTHER" id="PTHR11177:SF317">
    <property type="entry name" value="CHITINASE 12-RELATED"/>
    <property type="match status" value="1"/>
</dbReference>
<protein>
    <submittedName>
        <fullName evidence="11">Glycoside hydrolase family 18 protein</fullName>
    </submittedName>
</protein>
<gene>
    <name evidence="11" type="ORF">BDN70DRAFT_911544</name>
</gene>
<name>A0A9P5Z6S3_9AGAR</name>
<dbReference type="InterPro" id="IPR001223">
    <property type="entry name" value="Glyco_hydro18_cat"/>
</dbReference>
<dbReference type="GO" id="GO:0006032">
    <property type="term" value="P:chitin catabolic process"/>
    <property type="evidence" value="ECO:0007669"/>
    <property type="project" value="UniProtKB-KW"/>
</dbReference>
<accession>A0A9P5Z6S3</accession>
<keyword evidence="6" id="KW-0624">Polysaccharide degradation</keyword>
<reference evidence="11" key="1">
    <citation type="submission" date="2020-11" db="EMBL/GenBank/DDBJ databases">
        <authorList>
            <consortium name="DOE Joint Genome Institute"/>
            <person name="Ahrendt S."/>
            <person name="Riley R."/>
            <person name="Andreopoulos W."/>
            <person name="Labutti K."/>
            <person name="Pangilinan J."/>
            <person name="Ruiz-Duenas F.J."/>
            <person name="Barrasa J.M."/>
            <person name="Sanchez-Garcia M."/>
            <person name="Camarero S."/>
            <person name="Miyauchi S."/>
            <person name="Serrano A."/>
            <person name="Linde D."/>
            <person name="Babiker R."/>
            <person name="Drula E."/>
            <person name="Ayuso-Fernandez I."/>
            <person name="Pacheco R."/>
            <person name="Padilla G."/>
            <person name="Ferreira P."/>
            <person name="Barriuso J."/>
            <person name="Kellner H."/>
            <person name="Castanera R."/>
            <person name="Alfaro M."/>
            <person name="Ramirez L."/>
            <person name="Pisabarro A.G."/>
            <person name="Kuo A."/>
            <person name="Tritt A."/>
            <person name="Lipzen A."/>
            <person name="He G."/>
            <person name="Yan M."/>
            <person name="Ng V."/>
            <person name="Cullen D."/>
            <person name="Martin F."/>
            <person name="Rosso M.-N."/>
            <person name="Henrissat B."/>
            <person name="Hibbett D."/>
            <person name="Martinez A.T."/>
            <person name="Grigoriev I.V."/>
        </authorList>
    </citation>
    <scope>NUCLEOTIDE SEQUENCE</scope>
    <source>
        <strain evidence="11">CIRM-BRFM 674</strain>
    </source>
</reference>
<dbReference type="SMART" id="SM00636">
    <property type="entry name" value="Glyco_18"/>
    <property type="match status" value="1"/>
</dbReference>
<evidence type="ECO:0000256" key="9">
    <source>
        <dbReference type="SAM" id="SignalP"/>
    </source>
</evidence>
<keyword evidence="12" id="KW-1185">Reference proteome</keyword>
<feature type="signal peptide" evidence="9">
    <location>
        <begin position="1"/>
        <end position="30"/>
    </location>
</feature>
<evidence type="ECO:0000313" key="12">
    <source>
        <dbReference type="Proteomes" id="UP000807469"/>
    </source>
</evidence>
<evidence type="ECO:0000256" key="4">
    <source>
        <dbReference type="ARBA" id="ARBA00023277"/>
    </source>
</evidence>
<dbReference type="InterPro" id="IPR011583">
    <property type="entry name" value="Chitinase_II/V-like_cat"/>
</dbReference>
<keyword evidence="4" id="KW-0119">Carbohydrate metabolism</keyword>
<feature type="chain" id="PRO_5040191007" evidence="9">
    <location>
        <begin position="31"/>
        <end position="455"/>
    </location>
</feature>
<keyword evidence="9" id="KW-0732">Signal</keyword>
<dbReference type="InterPro" id="IPR029070">
    <property type="entry name" value="Chitinase_insertion_sf"/>
</dbReference>
<dbReference type="SUPFAM" id="SSF51445">
    <property type="entry name" value="(Trans)glycosidases"/>
    <property type="match status" value="1"/>
</dbReference>
<organism evidence="11 12">
    <name type="scientific">Pholiota conissans</name>
    <dbReference type="NCBI Taxonomy" id="109636"/>
    <lineage>
        <taxon>Eukaryota</taxon>
        <taxon>Fungi</taxon>
        <taxon>Dikarya</taxon>
        <taxon>Basidiomycota</taxon>
        <taxon>Agaricomycotina</taxon>
        <taxon>Agaricomycetes</taxon>
        <taxon>Agaricomycetidae</taxon>
        <taxon>Agaricales</taxon>
        <taxon>Agaricineae</taxon>
        <taxon>Strophariaceae</taxon>
        <taxon>Pholiota</taxon>
    </lineage>
</organism>
<dbReference type="OrthoDB" id="73875at2759"/>
<dbReference type="GO" id="GO:0005576">
    <property type="term" value="C:extracellular region"/>
    <property type="evidence" value="ECO:0007669"/>
    <property type="project" value="TreeGrafter"/>
</dbReference>
<comment type="catalytic activity">
    <reaction evidence="1">
        <text>Random endo-hydrolysis of N-acetyl-beta-D-glucosaminide (1-&gt;4)-beta-linkages in chitin and chitodextrins.</text>
        <dbReference type="EC" id="3.2.1.14"/>
    </reaction>
</comment>
<dbReference type="Gene3D" id="3.20.20.80">
    <property type="entry name" value="Glycosidases"/>
    <property type="match status" value="1"/>
</dbReference>
<evidence type="ECO:0000256" key="8">
    <source>
        <dbReference type="RuleBase" id="RU004453"/>
    </source>
</evidence>
<comment type="caution">
    <text evidence="11">The sequence shown here is derived from an EMBL/GenBank/DDBJ whole genome shotgun (WGS) entry which is preliminary data.</text>
</comment>
<dbReference type="PROSITE" id="PS01095">
    <property type="entry name" value="GH18_1"/>
    <property type="match status" value="1"/>
</dbReference>
<dbReference type="AlphaFoldDB" id="A0A9P5Z6S3"/>
<dbReference type="EMBL" id="MU155162">
    <property type="protein sequence ID" value="KAF9482667.1"/>
    <property type="molecule type" value="Genomic_DNA"/>
</dbReference>
<dbReference type="Gene3D" id="3.10.50.10">
    <property type="match status" value="1"/>
</dbReference>
<dbReference type="InterPro" id="IPR050314">
    <property type="entry name" value="Glycosyl_Hydrlase_18"/>
</dbReference>
<dbReference type="Pfam" id="PF00704">
    <property type="entry name" value="Glyco_hydro_18"/>
    <property type="match status" value="1"/>
</dbReference>
<evidence type="ECO:0000313" key="11">
    <source>
        <dbReference type="EMBL" id="KAF9482667.1"/>
    </source>
</evidence>
<dbReference type="GO" id="GO:0008843">
    <property type="term" value="F:endochitinase activity"/>
    <property type="evidence" value="ECO:0007669"/>
    <property type="project" value="UniProtKB-EC"/>
</dbReference>
<keyword evidence="2 7" id="KW-0378">Hydrolase</keyword>
<dbReference type="InterPro" id="IPR001579">
    <property type="entry name" value="Glyco_hydro_18_chit_AS"/>
</dbReference>
<evidence type="ECO:0000256" key="3">
    <source>
        <dbReference type="ARBA" id="ARBA00023024"/>
    </source>
</evidence>
<feature type="domain" description="GH18" evidence="10">
    <location>
        <begin position="62"/>
        <end position="451"/>
    </location>
</feature>
<dbReference type="GO" id="GO:0008061">
    <property type="term" value="F:chitin binding"/>
    <property type="evidence" value="ECO:0007669"/>
    <property type="project" value="InterPro"/>
</dbReference>
<dbReference type="PANTHER" id="PTHR11177">
    <property type="entry name" value="CHITINASE"/>
    <property type="match status" value="1"/>
</dbReference>
<evidence type="ECO:0000256" key="1">
    <source>
        <dbReference type="ARBA" id="ARBA00000822"/>
    </source>
</evidence>
<keyword evidence="3" id="KW-0146">Chitin degradation</keyword>
<dbReference type="PROSITE" id="PS51910">
    <property type="entry name" value="GH18_2"/>
    <property type="match status" value="1"/>
</dbReference>
<sequence>MHRAGSFLLSTTSLLAALSLLAAALPKSCGLVPPKASSAALAVQTGTPSIIPSSANGTAGDVVASGWYAGWLGAELPPGQISWTKYSAVTFAFATTTPDPSAIALDDQSAALLPSFVSTAHANGIDALLSIGGWTGSIYYSTAVGTADNRTAFVKAVVDMANQYGLDGIDFDWEYPNHQGIGCNTISDNDSANFLSFLQELRQDPTGAKLTLTAAVGLTPFAGPGGTSMADVSDFAAVLNHIAIMNYDVWGSWSPDVGPNAPLDDSCAPVQAGSATSALKAWTDAKFPASQANRFTIIALGIPAYGHSFHVDSSAATDSSGQLTLYPPFVESLQPLGDSDVPGASPSTDQCGNPTSVSGTFNFNGMIAAGFLDASGKAAPGIDYRFDNCSQTPFVYDSTSEVMISFDDATSFAAKGNFINDNGLAGFAVWHIGGDSNDILLSAISDAMGIEQICS</sequence>
<evidence type="ECO:0000259" key="10">
    <source>
        <dbReference type="PROSITE" id="PS51910"/>
    </source>
</evidence>
<evidence type="ECO:0000256" key="7">
    <source>
        <dbReference type="RuleBase" id="RU000489"/>
    </source>
</evidence>
<dbReference type="Proteomes" id="UP000807469">
    <property type="component" value="Unassembled WGS sequence"/>
</dbReference>
<dbReference type="GO" id="GO:0000272">
    <property type="term" value="P:polysaccharide catabolic process"/>
    <property type="evidence" value="ECO:0007669"/>
    <property type="project" value="UniProtKB-KW"/>
</dbReference>
<evidence type="ECO:0000256" key="5">
    <source>
        <dbReference type="ARBA" id="ARBA00023295"/>
    </source>
</evidence>
<comment type="similarity">
    <text evidence="8">Belongs to the glycosyl hydrolase 18 family.</text>
</comment>
<evidence type="ECO:0000256" key="6">
    <source>
        <dbReference type="ARBA" id="ARBA00023326"/>
    </source>
</evidence>
<evidence type="ECO:0000256" key="2">
    <source>
        <dbReference type="ARBA" id="ARBA00022801"/>
    </source>
</evidence>
<keyword evidence="5 7" id="KW-0326">Glycosidase</keyword>